<comment type="caution">
    <text evidence="1">The sequence shown here is derived from an EMBL/GenBank/DDBJ whole genome shotgun (WGS) entry which is preliminary data.</text>
</comment>
<dbReference type="RefSeq" id="WP_118197224.1">
    <property type="nucleotide sequence ID" value="NZ_QRHZ01000001.1"/>
</dbReference>
<proteinExistence type="predicted"/>
<protein>
    <submittedName>
        <fullName evidence="1">Uncharacterized protein</fullName>
    </submittedName>
</protein>
<dbReference type="AlphaFoldDB" id="A0A414SJZ3"/>
<dbReference type="EMBL" id="QRHZ01000001">
    <property type="protein sequence ID" value="RHG19902.1"/>
    <property type="molecule type" value="Genomic_DNA"/>
</dbReference>
<name>A0A414SJZ3_9FIRM</name>
<organism evidence="1 2">
    <name type="scientific">Blautia obeum</name>
    <dbReference type="NCBI Taxonomy" id="40520"/>
    <lineage>
        <taxon>Bacteria</taxon>
        <taxon>Bacillati</taxon>
        <taxon>Bacillota</taxon>
        <taxon>Clostridia</taxon>
        <taxon>Lachnospirales</taxon>
        <taxon>Lachnospiraceae</taxon>
        <taxon>Blautia</taxon>
    </lineage>
</organism>
<evidence type="ECO:0000313" key="1">
    <source>
        <dbReference type="EMBL" id="RHG19902.1"/>
    </source>
</evidence>
<gene>
    <name evidence="1" type="ORF">DW272_01470</name>
</gene>
<reference evidence="1 2" key="1">
    <citation type="submission" date="2018-08" db="EMBL/GenBank/DDBJ databases">
        <title>A genome reference for cultivated species of the human gut microbiota.</title>
        <authorList>
            <person name="Zou Y."/>
            <person name="Xue W."/>
            <person name="Luo G."/>
        </authorList>
    </citation>
    <scope>NUCLEOTIDE SEQUENCE [LARGE SCALE GENOMIC DNA]</scope>
    <source>
        <strain evidence="1 2">AM22-9LB</strain>
    </source>
</reference>
<evidence type="ECO:0000313" key="2">
    <source>
        <dbReference type="Proteomes" id="UP000284220"/>
    </source>
</evidence>
<dbReference type="Proteomes" id="UP000284220">
    <property type="component" value="Unassembled WGS sequence"/>
</dbReference>
<sequence>MALIPSWFSASTKAIAEKALERGILKYPGMCFIQDTKSLAWVTQDNKLQYINGTNQITDIKFIGTNLMFYSNGNLIYSFDMSMTEEDAQHIIEQVKTSIGLDQYIKAADVGKLLDDIVGNLEDKSTVVDYINSLSYNKLSDKPIENLIGSLNAPVYISSLKDGIYKIKGQYIISQSNPTVQSSAEDVLFFISHDPELEKKMTITKMQGTSIVLYFLQADGTYRTDKYITENWVTDQNYMSADAAKEFITKTIQESVADVIDQQLDEKLDSALDKKIGGISTEELTNIFNN</sequence>
<accession>A0A414SJZ3</accession>